<evidence type="ECO:0000259" key="1">
    <source>
        <dbReference type="Pfam" id="PF13358"/>
    </source>
</evidence>
<feature type="domain" description="Tc1-like transposase DDE" evidence="1">
    <location>
        <begin position="25"/>
        <end position="87"/>
    </location>
</feature>
<reference evidence="2" key="1">
    <citation type="submission" date="2025-08" db="UniProtKB">
        <authorList>
            <consortium name="Ensembl"/>
        </authorList>
    </citation>
    <scope>IDENTIFICATION</scope>
</reference>
<protein>
    <recommendedName>
        <fullName evidence="1">Tc1-like transposase DDE domain-containing protein</fullName>
    </recommendedName>
</protein>
<dbReference type="PANTHER" id="PTHR46060:SF1">
    <property type="entry name" value="MARINER MOS1 TRANSPOSASE-LIKE PROTEIN"/>
    <property type="match status" value="1"/>
</dbReference>
<organism evidence="2 3">
    <name type="scientific">Paramormyrops kingsleyae</name>
    <dbReference type="NCBI Taxonomy" id="1676925"/>
    <lineage>
        <taxon>Eukaryota</taxon>
        <taxon>Metazoa</taxon>
        <taxon>Chordata</taxon>
        <taxon>Craniata</taxon>
        <taxon>Vertebrata</taxon>
        <taxon>Euteleostomi</taxon>
        <taxon>Actinopterygii</taxon>
        <taxon>Neopterygii</taxon>
        <taxon>Teleostei</taxon>
        <taxon>Osteoglossocephala</taxon>
        <taxon>Osteoglossomorpha</taxon>
        <taxon>Osteoglossiformes</taxon>
        <taxon>Mormyridae</taxon>
        <taxon>Paramormyrops</taxon>
    </lineage>
</organism>
<evidence type="ECO:0000313" key="3">
    <source>
        <dbReference type="Proteomes" id="UP000261540"/>
    </source>
</evidence>
<name>A0A3B3R7J2_9TELE</name>
<proteinExistence type="predicted"/>
<dbReference type="GO" id="GO:0003676">
    <property type="term" value="F:nucleic acid binding"/>
    <property type="evidence" value="ECO:0007669"/>
    <property type="project" value="InterPro"/>
</dbReference>
<dbReference type="InterPro" id="IPR038717">
    <property type="entry name" value="Tc1-like_DDE_dom"/>
</dbReference>
<evidence type="ECO:0000313" key="2">
    <source>
        <dbReference type="Ensembl" id="ENSPKIP00000013631.1"/>
    </source>
</evidence>
<dbReference type="Pfam" id="PF13358">
    <property type="entry name" value="DDE_3"/>
    <property type="match status" value="1"/>
</dbReference>
<sequence length="123" mass="14085">MQRTHFVVVCCGVLTMTTDHLILNSNILDQLKEAIKTKRRGKLTKGIFFLQDNAPAHTSNVVAAKLNTLGFQLVHHPPYSPDLAPSDYYLWFTAQQKDFYLNGLEKLQLRFTKCISLRGEYVE</sequence>
<dbReference type="Proteomes" id="UP000261540">
    <property type="component" value="Unplaced"/>
</dbReference>
<dbReference type="InterPro" id="IPR052709">
    <property type="entry name" value="Transposase-MT_Hybrid"/>
</dbReference>
<dbReference type="InterPro" id="IPR036397">
    <property type="entry name" value="RNaseH_sf"/>
</dbReference>
<dbReference type="AlphaFoldDB" id="A0A3B3R7J2"/>
<reference evidence="2" key="2">
    <citation type="submission" date="2025-09" db="UniProtKB">
        <authorList>
            <consortium name="Ensembl"/>
        </authorList>
    </citation>
    <scope>IDENTIFICATION</scope>
</reference>
<dbReference type="STRING" id="1676925.ENSPKIP00000013631"/>
<dbReference type="PANTHER" id="PTHR46060">
    <property type="entry name" value="MARINER MOS1 TRANSPOSASE-LIKE PROTEIN"/>
    <property type="match status" value="1"/>
</dbReference>
<dbReference type="GeneTree" id="ENSGT00940000177279"/>
<dbReference type="Gene3D" id="3.30.420.10">
    <property type="entry name" value="Ribonuclease H-like superfamily/Ribonuclease H"/>
    <property type="match status" value="1"/>
</dbReference>
<accession>A0A3B3R7J2</accession>
<dbReference type="Ensembl" id="ENSPKIT00000038055.1">
    <property type="protein sequence ID" value="ENSPKIP00000013631.1"/>
    <property type="gene ID" value="ENSPKIG00000000991.1"/>
</dbReference>
<keyword evidence="3" id="KW-1185">Reference proteome</keyword>